<evidence type="ECO:0000313" key="3">
    <source>
        <dbReference type="Proteomes" id="UP000822688"/>
    </source>
</evidence>
<feature type="signal peptide" evidence="1">
    <location>
        <begin position="1"/>
        <end position="25"/>
    </location>
</feature>
<comment type="caution">
    <text evidence="2">The sequence shown here is derived from an EMBL/GenBank/DDBJ whole genome shotgun (WGS) entry which is preliminary data.</text>
</comment>
<evidence type="ECO:0000313" key="2">
    <source>
        <dbReference type="EMBL" id="KAG0582561.1"/>
    </source>
</evidence>
<proteinExistence type="predicted"/>
<reference evidence="2" key="1">
    <citation type="submission" date="2020-06" db="EMBL/GenBank/DDBJ databases">
        <title>WGS assembly of Ceratodon purpureus strain R40.</title>
        <authorList>
            <person name="Carey S.B."/>
            <person name="Jenkins J."/>
            <person name="Shu S."/>
            <person name="Lovell J.T."/>
            <person name="Sreedasyam A."/>
            <person name="Maumus F."/>
            <person name="Tiley G.P."/>
            <person name="Fernandez-Pozo N."/>
            <person name="Barry K."/>
            <person name="Chen C."/>
            <person name="Wang M."/>
            <person name="Lipzen A."/>
            <person name="Daum C."/>
            <person name="Saski C.A."/>
            <person name="Payton A.C."/>
            <person name="Mcbreen J.C."/>
            <person name="Conrad R.E."/>
            <person name="Kollar L.M."/>
            <person name="Olsson S."/>
            <person name="Huttunen S."/>
            <person name="Landis J.B."/>
            <person name="Wickett N.J."/>
            <person name="Johnson M.G."/>
            <person name="Rensing S.A."/>
            <person name="Grimwood J."/>
            <person name="Schmutz J."/>
            <person name="Mcdaniel S.F."/>
        </authorList>
    </citation>
    <scope>NUCLEOTIDE SEQUENCE</scope>
    <source>
        <strain evidence="2">R40</strain>
    </source>
</reference>
<name>A0A8T0II26_CERPU</name>
<dbReference type="AlphaFoldDB" id="A0A8T0II26"/>
<dbReference type="EMBL" id="CM026423">
    <property type="protein sequence ID" value="KAG0582561.1"/>
    <property type="molecule type" value="Genomic_DNA"/>
</dbReference>
<organism evidence="2 3">
    <name type="scientific">Ceratodon purpureus</name>
    <name type="common">Fire moss</name>
    <name type="synonym">Dicranum purpureum</name>
    <dbReference type="NCBI Taxonomy" id="3225"/>
    <lineage>
        <taxon>Eukaryota</taxon>
        <taxon>Viridiplantae</taxon>
        <taxon>Streptophyta</taxon>
        <taxon>Embryophyta</taxon>
        <taxon>Bryophyta</taxon>
        <taxon>Bryophytina</taxon>
        <taxon>Bryopsida</taxon>
        <taxon>Dicranidae</taxon>
        <taxon>Pseudoditrichales</taxon>
        <taxon>Ditrichaceae</taxon>
        <taxon>Ceratodon</taxon>
    </lineage>
</organism>
<evidence type="ECO:0008006" key="4">
    <source>
        <dbReference type="Google" id="ProtNLM"/>
    </source>
</evidence>
<keyword evidence="1" id="KW-0732">Signal</keyword>
<protein>
    <recommendedName>
        <fullName evidence="4">Secreted protein</fullName>
    </recommendedName>
</protein>
<accession>A0A8T0II26</accession>
<feature type="chain" id="PRO_5035859377" description="Secreted protein" evidence="1">
    <location>
        <begin position="26"/>
        <end position="71"/>
    </location>
</feature>
<gene>
    <name evidence="2" type="ORF">KC19_3G069500</name>
</gene>
<sequence length="71" mass="7962">MLWRDRCANAVPLLTLMVLMVGTSFEPTIVRDCLLILACHSWRSHEWEGVGERVQGCDDDDRSGFAGGRVI</sequence>
<evidence type="ECO:0000256" key="1">
    <source>
        <dbReference type="SAM" id="SignalP"/>
    </source>
</evidence>
<keyword evidence="3" id="KW-1185">Reference proteome</keyword>
<dbReference type="Proteomes" id="UP000822688">
    <property type="component" value="Chromosome 3"/>
</dbReference>